<dbReference type="Pfam" id="PF10250">
    <property type="entry name" value="O-FucT"/>
    <property type="match status" value="1"/>
</dbReference>
<sequence>MHHSNGQRIPPSIKRRLVILAVSSFASCIFFSYPKWTIYRPEYVPDYEFSVVELPTVTVTVHSPESTATDNVLDKFSVLNGVAASFRDALQPETKYITSWPVKEWGHQVIAITNLIYLALITERVPILPPFSFLHHKGSAPDLDFGDVFDIERLQKALDYPVLEWYQVKDPQSQAVDILGCWSTVNETARSHSSNLRFDISYTPTPDWTKRQFDGDEYSDLWSLASLAFLDTDVQLFNTQLSPILGIASVPGHHLFCLDDLSLVSVRNLWEYHQEMSPAWRFVGQHMHWTPRIQSIANQYIRRAFGLDPSEAIPPYVAIHVRHGDWRSWCDRPVDECFAPLSAYARKVKEIKAEIQRSKGITVDRVLMTSDEKGSLWWDAARKRKWARLDHSETTKRYGAWYTVLIDEVVASGAVGFVATDRPITSVLAARRVASWQHGVVRTLAWETKRRKPLEATDAQVERERRA</sequence>
<dbReference type="GO" id="GO:0006004">
    <property type="term" value="P:fucose metabolic process"/>
    <property type="evidence" value="ECO:0007669"/>
    <property type="project" value="UniProtKB-KW"/>
</dbReference>
<organism evidence="10 11">
    <name type="scientific">Mycena pura</name>
    <dbReference type="NCBI Taxonomy" id="153505"/>
    <lineage>
        <taxon>Eukaryota</taxon>
        <taxon>Fungi</taxon>
        <taxon>Dikarya</taxon>
        <taxon>Basidiomycota</taxon>
        <taxon>Agaricomycotina</taxon>
        <taxon>Agaricomycetes</taxon>
        <taxon>Agaricomycetidae</taxon>
        <taxon>Agaricales</taxon>
        <taxon>Marasmiineae</taxon>
        <taxon>Mycenaceae</taxon>
        <taxon>Mycena</taxon>
    </lineage>
</organism>
<keyword evidence="11" id="KW-1185">Reference proteome</keyword>
<evidence type="ECO:0000256" key="7">
    <source>
        <dbReference type="ARBA" id="ARBA00025803"/>
    </source>
</evidence>
<protein>
    <recommendedName>
        <fullName evidence="8">GDP-fucose protein O-fucosyltransferase 2</fullName>
    </recommendedName>
</protein>
<proteinExistence type="inferred from homology"/>
<evidence type="ECO:0000313" key="10">
    <source>
        <dbReference type="EMBL" id="KAJ7230632.1"/>
    </source>
</evidence>
<dbReference type="EMBL" id="JARJCW010000001">
    <property type="protein sequence ID" value="KAJ7230632.1"/>
    <property type="molecule type" value="Genomic_DNA"/>
</dbReference>
<comment type="subcellular location">
    <subcellularLocation>
        <location evidence="1">Endoplasmic reticulum</location>
    </subcellularLocation>
</comment>
<dbReference type="AlphaFoldDB" id="A0AAD7E6Z2"/>
<dbReference type="InterPro" id="IPR019378">
    <property type="entry name" value="GDP-Fuc_O-FucTrfase"/>
</dbReference>
<evidence type="ECO:0000256" key="2">
    <source>
        <dbReference type="ARBA" id="ARBA00004922"/>
    </source>
</evidence>
<keyword evidence="9" id="KW-0812">Transmembrane</keyword>
<evidence type="ECO:0000256" key="3">
    <source>
        <dbReference type="ARBA" id="ARBA00022679"/>
    </source>
</evidence>
<dbReference type="PANTHER" id="PTHR13398">
    <property type="entry name" value="GDP-FUCOSE PROTEIN O-FUCOSYLTRANSFERASE 2"/>
    <property type="match status" value="1"/>
</dbReference>
<keyword evidence="3" id="KW-0808">Transferase</keyword>
<evidence type="ECO:0000256" key="6">
    <source>
        <dbReference type="ARBA" id="ARBA00023277"/>
    </source>
</evidence>
<comment type="pathway">
    <text evidence="2">Protein modification; protein glycosylation.</text>
</comment>
<feature type="transmembrane region" description="Helical" evidence="9">
    <location>
        <begin position="17"/>
        <end position="36"/>
    </location>
</feature>
<keyword evidence="9" id="KW-0472">Membrane</keyword>
<dbReference type="CDD" id="cd11296">
    <property type="entry name" value="O-FucT_like"/>
    <property type="match status" value="1"/>
</dbReference>
<evidence type="ECO:0000256" key="1">
    <source>
        <dbReference type="ARBA" id="ARBA00004240"/>
    </source>
</evidence>
<evidence type="ECO:0000256" key="5">
    <source>
        <dbReference type="ARBA" id="ARBA00023253"/>
    </source>
</evidence>
<dbReference type="Proteomes" id="UP001219525">
    <property type="component" value="Unassembled WGS sequence"/>
</dbReference>
<dbReference type="PANTHER" id="PTHR13398:SF0">
    <property type="entry name" value="GDP-FUCOSE PROTEIN O-FUCOSYLTRANSFERASE 2"/>
    <property type="match status" value="1"/>
</dbReference>
<name>A0AAD7E6Z2_9AGAR</name>
<keyword evidence="9" id="KW-1133">Transmembrane helix</keyword>
<evidence type="ECO:0000256" key="9">
    <source>
        <dbReference type="SAM" id="Phobius"/>
    </source>
</evidence>
<accession>A0AAD7E6Z2</accession>
<keyword evidence="5" id="KW-0294">Fucose metabolism</keyword>
<reference evidence="10" key="1">
    <citation type="submission" date="2023-03" db="EMBL/GenBank/DDBJ databases">
        <title>Massive genome expansion in bonnet fungi (Mycena s.s.) driven by repeated elements and novel gene families across ecological guilds.</title>
        <authorList>
            <consortium name="Lawrence Berkeley National Laboratory"/>
            <person name="Harder C.B."/>
            <person name="Miyauchi S."/>
            <person name="Viragh M."/>
            <person name="Kuo A."/>
            <person name="Thoen E."/>
            <person name="Andreopoulos B."/>
            <person name="Lu D."/>
            <person name="Skrede I."/>
            <person name="Drula E."/>
            <person name="Henrissat B."/>
            <person name="Morin E."/>
            <person name="Kohler A."/>
            <person name="Barry K."/>
            <person name="LaButti K."/>
            <person name="Morin E."/>
            <person name="Salamov A."/>
            <person name="Lipzen A."/>
            <person name="Mereny Z."/>
            <person name="Hegedus B."/>
            <person name="Baldrian P."/>
            <person name="Stursova M."/>
            <person name="Weitz H."/>
            <person name="Taylor A."/>
            <person name="Grigoriev I.V."/>
            <person name="Nagy L.G."/>
            <person name="Martin F."/>
            <person name="Kauserud H."/>
        </authorList>
    </citation>
    <scope>NUCLEOTIDE SEQUENCE</scope>
    <source>
        <strain evidence="10">9144</strain>
    </source>
</reference>
<dbReference type="GO" id="GO:0046922">
    <property type="term" value="F:peptide-O-fucosyltransferase activity"/>
    <property type="evidence" value="ECO:0007669"/>
    <property type="project" value="InterPro"/>
</dbReference>
<dbReference type="InterPro" id="IPR045130">
    <property type="entry name" value="OFUT2-like"/>
</dbReference>
<gene>
    <name evidence="10" type="ORF">GGX14DRAFT_554114</name>
</gene>
<dbReference type="GO" id="GO:0005783">
    <property type="term" value="C:endoplasmic reticulum"/>
    <property type="evidence" value="ECO:0007669"/>
    <property type="project" value="UniProtKB-SubCell"/>
</dbReference>
<keyword evidence="6" id="KW-0119">Carbohydrate metabolism</keyword>
<dbReference type="Gene3D" id="3.40.50.11350">
    <property type="match status" value="1"/>
</dbReference>
<comment type="caution">
    <text evidence="10">The sequence shown here is derived from an EMBL/GenBank/DDBJ whole genome shotgun (WGS) entry which is preliminary data.</text>
</comment>
<keyword evidence="4" id="KW-0256">Endoplasmic reticulum</keyword>
<evidence type="ECO:0000256" key="8">
    <source>
        <dbReference type="ARBA" id="ARBA00026232"/>
    </source>
</evidence>
<evidence type="ECO:0000256" key="4">
    <source>
        <dbReference type="ARBA" id="ARBA00022824"/>
    </source>
</evidence>
<evidence type="ECO:0000313" key="11">
    <source>
        <dbReference type="Proteomes" id="UP001219525"/>
    </source>
</evidence>
<comment type="similarity">
    <text evidence="7">Belongs to the glycosyltransferase 68 family.</text>
</comment>